<name>A0A6V1XC27_HETAK</name>
<dbReference type="PANTHER" id="PTHR11783">
    <property type="entry name" value="SULFOTRANSFERASE SULT"/>
    <property type="match status" value="1"/>
</dbReference>
<proteinExistence type="inferred from homology"/>
<evidence type="ECO:0000259" key="3">
    <source>
        <dbReference type="Pfam" id="PF00685"/>
    </source>
</evidence>
<evidence type="ECO:0000313" key="4">
    <source>
        <dbReference type="EMBL" id="CAE0654716.1"/>
    </source>
</evidence>
<dbReference type="AlphaFoldDB" id="A0A6V1XC27"/>
<comment type="similarity">
    <text evidence="1">Belongs to the sulfotransferase 1 family.</text>
</comment>
<keyword evidence="2" id="KW-0808">Transferase</keyword>
<feature type="domain" description="Sulfotransferase" evidence="3">
    <location>
        <begin position="58"/>
        <end position="305"/>
    </location>
</feature>
<accession>A0A6V1XC27</accession>
<organism evidence="4">
    <name type="scientific">Heterosigma akashiwo</name>
    <name type="common">Chromophytic alga</name>
    <name type="synonym">Heterosigma carterae</name>
    <dbReference type="NCBI Taxonomy" id="2829"/>
    <lineage>
        <taxon>Eukaryota</taxon>
        <taxon>Sar</taxon>
        <taxon>Stramenopiles</taxon>
        <taxon>Ochrophyta</taxon>
        <taxon>Raphidophyceae</taxon>
        <taxon>Chattonellales</taxon>
        <taxon>Chattonellaceae</taxon>
        <taxon>Heterosigma</taxon>
    </lineage>
</organism>
<dbReference type="InterPro" id="IPR000863">
    <property type="entry name" value="Sulfotransferase_dom"/>
</dbReference>
<dbReference type="SUPFAM" id="SSF52540">
    <property type="entry name" value="P-loop containing nucleoside triphosphate hydrolases"/>
    <property type="match status" value="1"/>
</dbReference>
<dbReference type="Gene3D" id="3.40.50.300">
    <property type="entry name" value="P-loop containing nucleotide triphosphate hydrolases"/>
    <property type="match status" value="1"/>
</dbReference>
<dbReference type="EMBL" id="HBIU01061793">
    <property type="protein sequence ID" value="CAE0654716.1"/>
    <property type="molecule type" value="Transcribed_RNA"/>
</dbReference>
<evidence type="ECO:0000256" key="2">
    <source>
        <dbReference type="ARBA" id="ARBA00022679"/>
    </source>
</evidence>
<dbReference type="GO" id="GO:0008146">
    <property type="term" value="F:sulfotransferase activity"/>
    <property type="evidence" value="ECO:0007669"/>
    <property type="project" value="InterPro"/>
</dbReference>
<dbReference type="Pfam" id="PF00685">
    <property type="entry name" value="Sulfotransfer_1"/>
    <property type="match status" value="1"/>
</dbReference>
<reference evidence="4" key="1">
    <citation type="submission" date="2021-01" db="EMBL/GenBank/DDBJ databases">
        <authorList>
            <person name="Corre E."/>
            <person name="Pelletier E."/>
            <person name="Niang G."/>
            <person name="Scheremetjew M."/>
            <person name="Finn R."/>
            <person name="Kale V."/>
            <person name="Holt S."/>
            <person name="Cochrane G."/>
            <person name="Meng A."/>
            <person name="Brown T."/>
            <person name="Cohen L."/>
        </authorList>
    </citation>
    <scope>NUCLEOTIDE SEQUENCE</scope>
    <source>
        <strain evidence="4">CCMP3107</strain>
    </source>
</reference>
<gene>
    <name evidence="4" type="ORF">HAKA00212_LOCUS26632</name>
</gene>
<evidence type="ECO:0000256" key="1">
    <source>
        <dbReference type="ARBA" id="ARBA00005771"/>
    </source>
</evidence>
<dbReference type="InterPro" id="IPR027417">
    <property type="entry name" value="P-loop_NTPase"/>
</dbReference>
<protein>
    <recommendedName>
        <fullName evidence="3">Sulfotransferase domain-containing protein</fullName>
    </recommendedName>
</protein>
<sequence>MAGLIEKVMGALGFGDSSEEVNPADYGYNLSKIRGVYENPTFEEAKFNDLIENFVTRDDDVFICTYVKAGTTWTQQIITLLLNGGDQGDKSYGEQCPWLEAATSEMLGPREAPGHTLESIATMDGPRFFKSHATLANLPRGRAPAPGLKVLYVARNPKDTVVSLYHHAKNKPEFGYTGDFKTFVELFLAGACENGSWFSHVLDWWAESQRNPNVLFLKYEDMLADPAAAVARIAEFCALDASPAAVAKTVQNSSMKKMKESAQANALAAFNHLRKGGSGGWKDSFTVATNELFDQIYAKKMEGSGLTFDFGDGVQV</sequence>